<proteinExistence type="predicted"/>
<reference evidence="1" key="1">
    <citation type="journal article" date="2015" name="Proc. Natl. Acad. Sci. U.S.A.">
        <title>Networks of energetic and metabolic interactions define dynamics in microbial communities.</title>
        <authorList>
            <person name="Embree M."/>
            <person name="Liu J.K."/>
            <person name="Al-Bassam M.M."/>
            <person name="Zengler K."/>
        </authorList>
    </citation>
    <scope>NUCLEOTIDE SEQUENCE</scope>
</reference>
<dbReference type="AlphaFoldDB" id="A0A0W8FH64"/>
<accession>A0A0W8FH64</accession>
<name>A0A0W8FH64_9ZZZZ</name>
<protein>
    <submittedName>
        <fullName evidence="1">Uncharacterized protein</fullName>
    </submittedName>
</protein>
<sequence length="51" mass="5431">MQFADALNATPVPHRIILPEGISPVPALFMPSDIRIASAGGREARGNKYAL</sequence>
<gene>
    <name evidence="1" type="ORF">ASZ90_010174</name>
</gene>
<organism evidence="1">
    <name type="scientific">hydrocarbon metagenome</name>
    <dbReference type="NCBI Taxonomy" id="938273"/>
    <lineage>
        <taxon>unclassified sequences</taxon>
        <taxon>metagenomes</taxon>
        <taxon>ecological metagenomes</taxon>
    </lineage>
</organism>
<evidence type="ECO:0000313" key="1">
    <source>
        <dbReference type="EMBL" id="KUG20097.1"/>
    </source>
</evidence>
<dbReference type="EMBL" id="LNQE01001228">
    <property type="protein sequence ID" value="KUG20097.1"/>
    <property type="molecule type" value="Genomic_DNA"/>
</dbReference>
<comment type="caution">
    <text evidence="1">The sequence shown here is derived from an EMBL/GenBank/DDBJ whole genome shotgun (WGS) entry which is preliminary data.</text>
</comment>